<name>A0AA96WQR2_LEPBY</name>
<reference evidence="2" key="1">
    <citation type="journal article" date="2023" name="Plants (Basel)">
        <title>Genomic Analysis of Leptolyngbya boryana CZ1 Reveals Efficient Carbon Fixation Modules.</title>
        <authorList>
            <person name="Bai X."/>
            <person name="Wang H."/>
            <person name="Cheng W."/>
            <person name="Wang J."/>
            <person name="Ma M."/>
            <person name="Hu H."/>
            <person name="Song Z."/>
            <person name="Ma H."/>
            <person name="Fan Y."/>
            <person name="Du C."/>
            <person name="Xu J."/>
        </authorList>
    </citation>
    <scope>NUCLEOTIDE SEQUENCE</scope>
    <source>
        <strain evidence="2">CZ1</strain>
    </source>
</reference>
<proteinExistence type="predicted"/>
<feature type="signal peptide" evidence="1">
    <location>
        <begin position="1"/>
        <end position="20"/>
    </location>
</feature>
<accession>A0AA96WQR2</accession>
<organism evidence="2">
    <name type="scientific">Leptolyngbya boryana CZ1</name>
    <dbReference type="NCBI Taxonomy" id="3060204"/>
    <lineage>
        <taxon>Bacteria</taxon>
        <taxon>Bacillati</taxon>
        <taxon>Cyanobacteriota</taxon>
        <taxon>Cyanophyceae</taxon>
        <taxon>Leptolyngbyales</taxon>
        <taxon>Leptolyngbyaceae</taxon>
        <taxon>Leptolyngbya group</taxon>
        <taxon>Leptolyngbya</taxon>
    </lineage>
</organism>
<protein>
    <submittedName>
        <fullName evidence="2">Uncharacterized protein</fullName>
    </submittedName>
</protein>
<feature type="chain" id="PRO_5041676022" evidence="1">
    <location>
        <begin position="21"/>
        <end position="170"/>
    </location>
</feature>
<dbReference type="EMBL" id="CP130144">
    <property type="protein sequence ID" value="WNZ44097.1"/>
    <property type="molecule type" value="Genomic_DNA"/>
</dbReference>
<sequence>MKRWMGFAGLIALVGTLTIAVQNTPAQTRQNSAADARVKAALDKAGMKYEIDSDGDFKLVIELPSGRTQLAFVRSSTQKLNGNLEIREIISPGYKSKSAFSPEIANQLLSDSARKKLGAWQTVKSGEASIALFCSKILANSDADSLVASIQATVLSADEVEKQLTNKDDF</sequence>
<keyword evidence="1" id="KW-0732">Signal</keyword>
<reference evidence="2" key="2">
    <citation type="submission" date="2023-07" db="EMBL/GenBank/DDBJ databases">
        <authorList>
            <person name="Bai X.-H."/>
            <person name="Wang H.-H."/>
            <person name="Wang J."/>
            <person name="Ma M.-Y."/>
            <person name="Hu H.-H."/>
            <person name="Song Z.-L."/>
            <person name="Ma H.-G."/>
            <person name="Fan Y."/>
            <person name="Du C.-Y."/>
            <person name="Xu J.-C."/>
        </authorList>
    </citation>
    <scope>NUCLEOTIDE SEQUENCE</scope>
    <source>
        <strain evidence="2">CZ1</strain>
    </source>
</reference>
<dbReference type="RefSeq" id="WP_316426285.1">
    <property type="nucleotide sequence ID" value="NZ_CP130144.1"/>
</dbReference>
<evidence type="ECO:0000256" key="1">
    <source>
        <dbReference type="SAM" id="SignalP"/>
    </source>
</evidence>
<evidence type="ECO:0000313" key="2">
    <source>
        <dbReference type="EMBL" id="WNZ44097.1"/>
    </source>
</evidence>
<dbReference type="AlphaFoldDB" id="A0AA96WQR2"/>
<gene>
    <name evidence="2" type="ORF">Q2T42_19905</name>
</gene>